<dbReference type="GO" id="GO:0016616">
    <property type="term" value="F:oxidoreductase activity, acting on the CH-OH group of donors, NAD or NADP as acceptor"/>
    <property type="evidence" value="ECO:0007669"/>
    <property type="project" value="TreeGrafter"/>
</dbReference>
<dbReference type="InterPro" id="IPR036291">
    <property type="entry name" value="NAD(P)-bd_dom_sf"/>
</dbReference>
<comment type="caution">
    <text evidence="3">The sequence shown here is derived from an EMBL/GenBank/DDBJ whole genome shotgun (WGS) entry which is preliminary data.</text>
</comment>
<organism evidence="3 4">
    <name type="scientific">Weissella halotolerans DSM 20190</name>
    <dbReference type="NCBI Taxonomy" id="1123500"/>
    <lineage>
        <taxon>Bacteria</taxon>
        <taxon>Bacillati</taxon>
        <taxon>Bacillota</taxon>
        <taxon>Bacilli</taxon>
        <taxon>Lactobacillales</taxon>
        <taxon>Lactobacillaceae</taxon>
        <taxon>Weissella</taxon>
    </lineage>
</organism>
<dbReference type="PRINTS" id="PR00080">
    <property type="entry name" value="SDRFAMILY"/>
</dbReference>
<dbReference type="NCBIfam" id="NF005559">
    <property type="entry name" value="PRK07231.1"/>
    <property type="match status" value="1"/>
</dbReference>
<dbReference type="PRINTS" id="PR00081">
    <property type="entry name" value="GDHRDH"/>
</dbReference>
<evidence type="ECO:0000256" key="2">
    <source>
        <dbReference type="ARBA" id="ARBA00023002"/>
    </source>
</evidence>
<protein>
    <submittedName>
        <fullName evidence="3">2-deoxy-d-gluconate 3-dehydrogenase</fullName>
    </submittedName>
</protein>
<dbReference type="FunFam" id="3.40.50.720:FF:000084">
    <property type="entry name" value="Short-chain dehydrogenase reductase"/>
    <property type="match status" value="1"/>
</dbReference>
<dbReference type="FunCoup" id="A0A0R2G504">
    <property type="interactions" value="21"/>
</dbReference>
<evidence type="ECO:0000256" key="1">
    <source>
        <dbReference type="ARBA" id="ARBA00006484"/>
    </source>
</evidence>
<evidence type="ECO:0000313" key="4">
    <source>
        <dbReference type="Proteomes" id="UP000051296"/>
    </source>
</evidence>
<dbReference type="InterPro" id="IPR020904">
    <property type="entry name" value="Sc_DH/Rdtase_CS"/>
</dbReference>
<name>A0A0R2G504_9LACO</name>
<proteinExistence type="inferred from homology"/>
<dbReference type="SUPFAM" id="SSF51735">
    <property type="entry name" value="NAD(P)-binding Rossmann-fold domains"/>
    <property type="match status" value="1"/>
</dbReference>
<gene>
    <name evidence="3" type="ORF">IV68_GL000699</name>
</gene>
<dbReference type="Gene3D" id="3.40.50.720">
    <property type="entry name" value="NAD(P)-binding Rossmann-like Domain"/>
    <property type="match status" value="1"/>
</dbReference>
<keyword evidence="2" id="KW-0560">Oxidoreductase</keyword>
<dbReference type="RefSeq" id="WP_022791505.1">
    <property type="nucleotide sequence ID" value="NZ_ATUU01000002.1"/>
</dbReference>
<accession>A0A0R2G504</accession>
<dbReference type="AlphaFoldDB" id="A0A0R2G504"/>
<dbReference type="STRING" id="1123500.GCA_000420365_00730"/>
<dbReference type="eggNOG" id="COG1028">
    <property type="taxonomic scope" value="Bacteria"/>
</dbReference>
<dbReference type="Proteomes" id="UP000051296">
    <property type="component" value="Unassembled WGS sequence"/>
</dbReference>
<dbReference type="EMBL" id="JQAX01000002">
    <property type="protein sequence ID" value="KRN32348.1"/>
    <property type="molecule type" value="Genomic_DNA"/>
</dbReference>
<dbReference type="Pfam" id="PF13561">
    <property type="entry name" value="adh_short_C2"/>
    <property type="match status" value="1"/>
</dbReference>
<sequence length="263" mass="28238">MTSTHQQTAFTNTNFRLDGKVAIVTGGASGLGFYYTKALLLSGAKVLVVSRKAEAWPTVKEFAQAVDGQVAFLKQDLTADLAPTTIVQTALANFGQIDILVNNAGLQRRHSWIDFPETDWDAIIQINLTAVYRLSQSVAKVMAPQHAGKIINIGSMQSFRAGKFISPYTASKHAIVGLTKAYADALAPDNIQVNALAPGYIDTPMTASLQADPKRNQEILAHIPAQHWGDPTELMGVIVFLASSAANYITGAVIPVDGGYLLR</sequence>
<dbReference type="OrthoDB" id="9803333at2"/>
<dbReference type="PANTHER" id="PTHR42760:SF5">
    <property type="entry name" value="2-DEHYDRO-3-DEOXY-D-GLUCONATE 5-DEHYDROGENASE"/>
    <property type="match status" value="1"/>
</dbReference>
<reference evidence="3 4" key="1">
    <citation type="journal article" date="2015" name="Genome Announc.">
        <title>Expanding the biotechnology potential of lactobacilli through comparative genomics of 213 strains and associated genera.</title>
        <authorList>
            <person name="Sun Z."/>
            <person name="Harris H.M."/>
            <person name="McCann A."/>
            <person name="Guo C."/>
            <person name="Argimon S."/>
            <person name="Zhang W."/>
            <person name="Yang X."/>
            <person name="Jeffery I.B."/>
            <person name="Cooney J.C."/>
            <person name="Kagawa T.F."/>
            <person name="Liu W."/>
            <person name="Song Y."/>
            <person name="Salvetti E."/>
            <person name="Wrobel A."/>
            <person name="Rasinkangas P."/>
            <person name="Parkhill J."/>
            <person name="Rea M.C."/>
            <person name="O'Sullivan O."/>
            <person name="Ritari J."/>
            <person name="Douillard F.P."/>
            <person name="Paul Ross R."/>
            <person name="Yang R."/>
            <person name="Briner A.E."/>
            <person name="Felis G.E."/>
            <person name="de Vos W.M."/>
            <person name="Barrangou R."/>
            <person name="Klaenhammer T.R."/>
            <person name="Caufield P.W."/>
            <person name="Cui Y."/>
            <person name="Zhang H."/>
            <person name="O'Toole P.W."/>
        </authorList>
    </citation>
    <scope>NUCLEOTIDE SEQUENCE [LARGE SCALE GENOMIC DNA]</scope>
    <source>
        <strain evidence="3 4">DSM 20190</strain>
    </source>
</reference>
<dbReference type="InterPro" id="IPR002347">
    <property type="entry name" value="SDR_fam"/>
</dbReference>
<evidence type="ECO:0000313" key="3">
    <source>
        <dbReference type="EMBL" id="KRN32348.1"/>
    </source>
</evidence>
<keyword evidence="4" id="KW-1185">Reference proteome</keyword>
<dbReference type="InParanoid" id="A0A0R2G504"/>
<dbReference type="PROSITE" id="PS00061">
    <property type="entry name" value="ADH_SHORT"/>
    <property type="match status" value="1"/>
</dbReference>
<comment type="similarity">
    <text evidence="1">Belongs to the short-chain dehydrogenases/reductases (SDR) family.</text>
</comment>
<dbReference type="PATRIC" id="fig|1123500.6.peg.703"/>
<dbReference type="PANTHER" id="PTHR42760">
    <property type="entry name" value="SHORT-CHAIN DEHYDROGENASES/REDUCTASES FAMILY MEMBER"/>
    <property type="match status" value="1"/>
</dbReference>
<dbReference type="GO" id="GO:0008206">
    <property type="term" value="P:bile acid metabolic process"/>
    <property type="evidence" value="ECO:0007669"/>
    <property type="project" value="UniProtKB-ARBA"/>
</dbReference>